<dbReference type="NCBIfam" id="NF001271">
    <property type="entry name" value="PRK00228.2-3"/>
    <property type="match status" value="1"/>
</dbReference>
<dbReference type="KEGG" id="sng:SNE_A10790"/>
<dbReference type="RefSeq" id="WP_013943423.1">
    <property type="nucleotide sequence ID" value="NC_015713.1"/>
</dbReference>
<proteinExistence type="inferred from homology"/>
<dbReference type="HAMAP" id="MF_00758">
    <property type="entry name" value="UPF0301"/>
    <property type="match status" value="1"/>
</dbReference>
<gene>
    <name evidence="3" type="ordered locus">SNE_A10790</name>
</gene>
<organism evidence="3 4">
    <name type="scientific">Simkania negevensis (strain ATCC VR-1471 / DSM 27360 / Z)</name>
    <dbReference type="NCBI Taxonomy" id="331113"/>
    <lineage>
        <taxon>Bacteria</taxon>
        <taxon>Pseudomonadati</taxon>
        <taxon>Chlamydiota</taxon>
        <taxon>Chlamydiia</taxon>
        <taxon>Parachlamydiales</taxon>
        <taxon>Simkaniaceae</taxon>
        <taxon>Simkania</taxon>
    </lineage>
</organism>
<reference evidence="3 4" key="2">
    <citation type="journal article" date="2011" name="Mol. Biol. Evol.">
        <title>Unity in variety--the pan-genome of the Chlamydiae.</title>
        <authorList>
            <person name="Collingro A."/>
            <person name="Tischler P."/>
            <person name="Weinmaier T."/>
            <person name="Penz T."/>
            <person name="Heinz E."/>
            <person name="Brunham R.C."/>
            <person name="Read T.D."/>
            <person name="Bavoil P.M."/>
            <person name="Sachse K."/>
            <person name="Kahane S."/>
            <person name="Friedman M.G."/>
            <person name="Rattei T."/>
            <person name="Myers G.S."/>
            <person name="Horn M."/>
        </authorList>
    </citation>
    <scope>NUCLEOTIDE SEQUENCE [LARGE SCALE GENOMIC DNA]</scope>
    <source>
        <strain evidence="4">ATCC VR-1471 / Z</strain>
    </source>
</reference>
<dbReference type="GO" id="GO:0005829">
    <property type="term" value="C:cytosol"/>
    <property type="evidence" value="ECO:0007669"/>
    <property type="project" value="TreeGrafter"/>
</dbReference>
<dbReference type="EMBL" id="FR872582">
    <property type="protein sequence ID" value="CCB88956.1"/>
    <property type="molecule type" value="Genomic_DNA"/>
</dbReference>
<dbReference type="PANTHER" id="PTHR30327:SF1">
    <property type="entry name" value="UPF0301 PROTEIN YQGE"/>
    <property type="match status" value="1"/>
</dbReference>
<dbReference type="STRING" id="331113.SNE_A10790"/>
<evidence type="ECO:0000256" key="1">
    <source>
        <dbReference type="ARBA" id="ARBA00009600"/>
    </source>
</evidence>
<dbReference type="SUPFAM" id="SSF143456">
    <property type="entry name" value="VC0467-like"/>
    <property type="match status" value="1"/>
</dbReference>
<dbReference type="InterPro" id="IPR003774">
    <property type="entry name" value="AlgH-like"/>
</dbReference>
<protein>
    <recommendedName>
        <fullName evidence="2">UPF0301 protein SNE_A10790</fullName>
    </recommendedName>
</protein>
<reference key="1">
    <citation type="journal article" date="2011" name="Mol. Biol. Evol.">
        <title>Unity in variety -- the pan-genome of the Chlamydiae.</title>
        <authorList>
            <person name="Collingro A."/>
            <person name="Tischler P."/>
            <person name="Weinmaier T."/>
            <person name="Penz T."/>
            <person name="Heinz E."/>
            <person name="Brunham R.C."/>
            <person name="Read T.D."/>
            <person name="Bavoil P.M."/>
            <person name="Sachse K."/>
            <person name="Kahane S."/>
            <person name="Friedman M.G."/>
            <person name="Rattei T."/>
            <person name="Myers G.S.A."/>
            <person name="Horn M."/>
        </authorList>
    </citation>
    <scope>NUCLEOTIDE SEQUENCE</scope>
    <source>
        <strain>Z</strain>
    </source>
</reference>
<dbReference type="PANTHER" id="PTHR30327">
    <property type="entry name" value="UNCHARACTERIZED PROTEIN YQGE"/>
    <property type="match status" value="1"/>
</dbReference>
<sequence>MQKIPYSELKKGSFLIASPEVNDGLFFRSVVLLCDQSPVGSFGIIINKSLDMDVPEEMLNLGELADANISIRAGGPNQPNQIMLIHSHKQDSDSNLKICEGVYLGGDLECIHEMTTCPEPPSLLMCLGYSGWGAGLLEREFLSGAWYLHPASKKHVFETPPTMLWQTLLREMGGKYKTLSMIPEDLELN</sequence>
<evidence type="ECO:0000256" key="2">
    <source>
        <dbReference type="HAMAP-Rule" id="MF_00758"/>
    </source>
</evidence>
<name>F8L847_SIMNZ</name>
<dbReference type="Gene3D" id="3.40.1740.10">
    <property type="entry name" value="VC0467-like"/>
    <property type="match status" value="1"/>
</dbReference>
<evidence type="ECO:0000313" key="4">
    <source>
        <dbReference type="Proteomes" id="UP000000496"/>
    </source>
</evidence>
<evidence type="ECO:0000313" key="3">
    <source>
        <dbReference type="EMBL" id="CCB88956.1"/>
    </source>
</evidence>
<dbReference type="Proteomes" id="UP000000496">
    <property type="component" value="Chromosome gsn.131"/>
</dbReference>
<dbReference type="Pfam" id="PF02622">
    <property type="entry name" value="DUF179"/>
    <property type="match status" value="1"/>
</dbReference>
<accession>F8L847</accession>
<dbReference type="eggNOG" id="COG1678">
    <property type="taxonomic scope" value="Bacteria"/>
</dbReference>
<keyword evidence="4" id="KW-1185">Reference proteome</keyword>
<dbReference type="OrthoDB" id="9807486at2"/>
<dbReference type="HOGENOM" id="CLU_057596_2_1_0"/>
<dbReference type="AlphaFoldDB" id="F8L847"/>
<comment type="similarity">
    <text evidence="1 2">Belongs to the UPF0301 (AlgH) family.</text>
</comment>